<dbReference type="GO" id="GO:0005737">
    <property type="term" value="C:cytoplasm"/>
    <property type="evidence" value="ECO:0007669"/>
    <property type="project" value="UniProtKB-SubCell"/>
</dbReference>
<dbReference type="GO" id="GO:0070042">
    <property type="term" value="F:rRNA (uridine-N3-)-methyltransferase activity"/>
    <property type="evidence" value="ECO:0007669"/>
    <property type="project" value="TreeGrafter"/>
</dbReference>
<sequence length="239" mass="27257">MSLKVRIYLDKKLNVSMDLVLEKEDAHYLKNVMRLREGDNVFLFNSKDGEFKGEIISSDKKNTKIKLIAKIENISKQGKISLIFSLIKSSKLDYLIQKCTEVGVKNFFPVISEKSIAKNLNIKRTEKIIKESCEQSNQLYLPVIHTVEKLDKKLKSLDKNSIVFFADINSENKKIDEVIKNNKNCEFYLLIGPEGDFSLKERDLLKNMNNCIPISLGQNILRSETAAVVGLAILNSKIN</sequence>
<dbReference type="CDD" id="cd18084">
    <property type="entry name" value="RsmE-like"/>
    <property type="match status" value="1"/>
</dbReference>
<proteinExistence type="inferred from homology"/>
<dbReference type="NCBIfam" id="TIGR00046">
    <property type="entry name" value="RsmE family RNA methyltransferase"/>
    <property type="match status" value="1"/>
</dbReference>
<dbReference type="InterPro" id="IPR046886">
    <property type="entry name" value="RsmE_MTase_dom"/>
</dbReference>
<evidence type="ECO:0000256" key="4">
    <source>
        <dbReference type="ARBA" id="ARBA00013673"/>
    </source>
</evidence>
<feature type="domain" description="Ribosomal RNA small subunit methyltransferase E methyltransferase" evidence="13">
    <location>
        <begin position="79"/>
        <end position="234"/>
    </location>
</feature>
<evidence type="ECO:0000313" key="16">
    <source>
        <dbReference type="Proteomes" id="UP000572953"/>
    </source>
</evidence>
<dbReference type="Pfam" id="PF20260">
    <property type="entry name" value="PUA_4"/>
    <property type="match status" value="1"/>
</dbReference>
<dbReference type="InterPro" id="IPR015947">
    <property type="entry name" value="PUA-like_sf"/>
</dbReference>
<dbReference type="PANTHER" id="PTHR30027:SF3">
    <property type="entry name" value="16S RRNA (URACIL(1498)-N(3))-METHYLTRANSFERASE"/>
    <property type="match status" value="1"/>
</dbReference>
<comment type="subcellular location">
    <subcellularLocation>
        <location evidence="1 12">Cytoplasm</location>
    </subcellularLocation>
</comment>
<evidence type="ECO:0000256" key="11">
    <source>
        <dbReference type="ARBA" id="ARBA00047944"/>
    </source>
</evidence>
<dbReference type="Proteomes" id="UP000572953">
    <property type="component" value="Unassembled WGS sequence"/>
</dbReference>
<gene>
    <name evidence="15" type="ORF">EBV78_01765</name>
</gene>
<dbReference type="AlphaFoldDB" id="A0A845S8E1"/>
<dbReference type="PIRSF" id="PIRSF015601">
    <property type="entry name" value="MTase_slr0722"/>
    <property type="match status" value="1"/>
</dbReference>
<evidence type="ECO:0000256" key="8">
    <source>
        <dbReference type="ARBA" id="ARBA00022679"/>
    </source>
</evidence>
<evidence type="ECO:0000256" key="12">
    <source>
        <dbReference type="PIRNR" id="PIRNR015601"/>
    </source>
</evidence>
<dbReference type="GO" id="GO:0070475">
    <property type="term" value="P:rRNA base methylation"/>
    <property type="evidence" value="ECO:0007669"/>
    <property type="project" value="TreeGrafter"/>
</dbReference>
<keyword evidence="6 12" id="KW-0698">rRNA processing</keyword>
<evidence type="ECO:0000256" key="1">
    <source>
        <dbReference type="ARBA" id="ARBA00004496"/>
    </source>
</evidence>
<reference evidence="15 16" key="1">
    <citation type="submission" date="2018-10" db="EMBL/GenBank/DDBJ databases">
        <title>Iterative Subtractive Binning of Freshwater Chronoseries Metagenomes Recovers Nearly Complete Genomes from over Four Hundred Novel Species.</title>
        <authorList>
            <person name="Rodriguez-R L.M."/>
            <person name="Tsementzi D."/>
            <person name="Luo C."/>
            <person name="Konstantinidis K.T."/>
        </authorList>
    </citation>
    <scope>NUCLEOTIDE SEQUENCE [LARGE SCALE GENOMIC DNA]</scope>
    <source>
        <strain evidence="15">WB7_2B_003</strain>
    </source>
</reference>
<evidence type="ECO:0000256" key="6">
    <source>
        <dbReference type="ARBA" id="ARBA00022552"/>
    </source>
</evidence>
<protein>
    <recommendedName>
        <fullName evidence="4 12">Ribosomal RNA small subunit methyltransferase E</fullName>
        <ecNumber evidence="3 12">2.1.1.193</ecNumber>
    </recommendedName>
</protein>
<dbReference type="SUPFAM" id="SSF88697">
    <property type="entry name" value="PUA domain-like"/>
    <property type="match status" value="1"/>
</dbReference>
<feature type="domain" description="Ribosomal RNA small subunit methyltransferase E PUA-like" evidence="14">
    <location>
        <begin position="21"/>
        <end position="67"/>
    </location>
</feature>
<dbReference type="InterPro" id="IPR029026">
    <property type="entry name" value="tRNA_m1G_MTases_N"/>
</dbReference>
<keyword evidence="8 12" id="KW-0808">Transferase</keyword>
<dbReference type="Gene3D" id="2.40.240.20">
    <property type="entry name" value="Hypothetical PUA domain-like, domain 1"/>
    <property type="match status" value="1"/>
</dbReference>
<dbReference type="InterPro" id="IPR006700">
    <property type="entry name" value="RsmE"/>
</dbReference>
<comment type="catalytic activity">
    <reaction evidence="11 12">
        <text>uridine(1498) in 16S rRNA + S-adenosyl-L-methionine = N(3)-methyluridine(1498) in 16S rRNA + S-adenosyl-L-homocysteine + H(+)</text>
        <dbReference type="Rhea" id="RHEA:42920"/>
        <dbReference type="Rhea" id="RHEA-COMP:10283"/>
        <dbReference type="Rhea" id="RHEA-COMP:10284"/>
        <dbReference type="ChEBI" id="CHEBI:15378"/>
        <dbReference type="ChEBI" id="CHEBI:57856"/>
        <dbReference type="ChEBI" id="CHEBI:59789"/>
        <dbReference type="ChEBI" id="CHEBI:65315"/>
        <dbReference type="ChEBI" id="CHEBI:74502"/>
        <dbReference type="EC" id="2.1.1.193"/>
    </reaction>
</comment>
<evidence type="ECO:0000259" key="14">
    <source>
        <dbReference type="Pfam" id="PF20260"/>
    </source>
</evidence>
<comment type="similarity">
    <text evidence="2 12">Belongs to the RNA methyltransferase RsmE family.</text>
</comment>
<keyword evidence="5 12" id="KW-0963">Cytoplasm</keyword>
<dbReference type="PANTHER" id="PTHR30027">
    <property type="entry name" value="RIBOSOMAL RNA SMALL SUBUNIT METHYLTRANSFERASE E"/>
    <property type="match status" value="1"/>
</dbReference>
<dbReference type="EMBL" id="RGGN01000042">
    <property type="protein sequence ID" value="NCU62807.1"/>
    <property type="molecule type" value="Genomic_DNA"/>
</dbReference>
<evidence type="ECO:0000256" key="5">
    <source>
        <dbReference type="ARBA" id="ARBA00022490"/>
    </source>
</evidence>
<evidence type="ECO:0000259" key="13">
    <source>
        <dbReference type="Pfam" id="PF04452"/>
    </source>
</evidence>
<keyword evidence="7 12" id="KW-0489">Methyltransferase</keyword>
<dbReference type="InterPro" id="IPR029028">
    <property type="entry name" value="Alpha/beta_knot_MTases"/>
</dbReference>
<evidence type="ECO:0000256" key="10">
    <source>
        <dbReference type="ARBA" id="ARBA00025699"/>
    </source>
</evidence>
<dbReference type="EC" id="2.1.1.193" evidence="3 12"/>
<comment type="caution">
    <text evidence="15">The sequence shown here is derived from an EMBL/GenBank/DDBJ whole genome shotgun (WGS) entry which is preliminary data.</text>
</comment>
<dbReference type="Pfam" id="PF04452">
    <property type="entry name" value="Methyltrans_RNA"/>
    <property type="match status" value="1"/>
</dbReference>
<evidence type="ECO:0000256" key="3">
    <source>
        <dbReference type="ARBA" id="ARBA00012328"/>
    </source>
</evidence>
<dbReference type="SUPFAM" id="SSF75217">
    <property type="entry name" value="alpha/beta knot"/>
    <property type="match status" value="1"/>
</dbReference>
<accession>A0A845S8E1</accession>
<evidence type="ECO:0000256" key="9">
    <source>
        <dbReference type="ARBA" id="ARBA00022691"/>
    </source>
</evidence>
<keyword evidence="9 12" id="KW-0949">S-adenosyl-L-methionine</keyword>
<evidence type="ECO:0000313" key="15">
    <source>
        <dbReference type="EMBL" id="NCU62807.1"/>
    </source>
</evidence>
<evidence type="ECO:0000256" key="7">
    <source>
        <dbReference type="ARBA" id="ARBA00022603"/>
    </source>
</evidence>
<comment type="function">
    <text evidence="10 12">Specifically methylates the N3 position of the uracil ring of uridine 1498 (m3U1498) in 16S rRNA. Acts on the fully assembled 30S ribosomal subunit.</text>
</comment>
<organism evidence="15 16">
    <name type="scientific">Candidatus Fonsibacter lacus</name>
    <dbReference type="NCBI Taxonomy" id="2576439"/>
    <lineage>
        <taxon>Bacteria</taxon>
        <taxon>Pseudomonadati</taxon>
        <taxon>Pseudomonadota</taxon>
        <taxon>Alphaproteobacteria</taxon>
        <taxon>Candidatus Pelagibacterales</taxon>
        <taxon>Candidatus Pelagibacterales incertae sedis</taxon>
        <taxon>Candidatus Fonsibacter</taxon>
    </lineage>
</organism>
<dbReference type="InterPro" id="IPR046887">
    <property type="entry name" value="RsmE_PUA-like"/>
</dbReference>
<dbReference type="Gene3D" id="3.40.1280.10">
    <property type="match status" value="1"/>
</dbReference>
<evidence type="ECO:0000256" key="2">
    <source>
        <dbReference type="ARBA" id="ARBA00005528"/>
    </source>
</evidence>
<name>A0A845S8E1_9PROT</name>